<protein>
    <submittedName>
        <fullName evidence="1">Tripartite tricarboxylate transporter substrate-binding protein</fullName>
    </submittedName>
</protein>
<evidence type="ECO:0000313" key="2">
    <source>
        <dbReference type="Proteomes" id="UP001061991"/>
    </source>
</evidence>
<keyword evidence="1" id="KW-0614">Plasmid</keyword>
<accession>A0ACD4CXX1</accession>
<name>A0ACD4CXX1_9HYPH</name>
<geneLocation type="plasmid" evidence="1 2">
    <name>p_unnamed1</name>
</geneLocation>
<gene>
    <name evidence="1" type="ORF">N8E88_09990</name>
</gene>
<dbReference type="EMBL" id="CP104972">
    <property type="protein sequence ID" value="UXN58379.1"/>
    <property type="molecule type" value="Genomic_DNA"/>
</dbReference>
<keyword evidence="2" id="KW-1185">Reference proteome</keyword>
<reference evidence="1" key="1">
    <citation type="submission" date="2022-09" db="EMBL/GenBank/DDBJ databases">
        <title>Interaction between co-microsymbionts with complementary sets of symbiotic genes in legume-rhizobium systems.</title>
        <authorList>
            <person name="Safronova V."/>
            <person name="Sazanova A."/>
            <person name="Afonin A."/>
            <person name="Chirak E."/>
        </authorList>
    </citation>
    <scope>NUCLEOTIDE SEQUENCE</scope>
    <source>
        <strain evidence="1">A18/3m</strain>
    </source>
</reference>
<organism evidence="1 2">
    <name type="scientific">Phyllobacterium zundukense</name>
    <dbReference type="NCBI Taxonomy" id="1867719"/>
    <lineage>
        <taxon>Bacteria</taxon>
        <taxon>Pseudomonadati</taxon>
        <taxon>Pseudomonadota</taxon>
        <taxon>Alphaproteobacteria</taxon>
        <taxon>Hyphomicrobiales</taxon>
        <taxon>Phyllobacteriaceae</taxon>
        <taxon>Phyllobacterium</taxon>
    </lineage>
</organism>
<dbReference type="Proteomes" id="UP001061991">
    <property type="component" value="Plasmid p_unnamed1"/>
</dbReference>
<evidence type="ECO:0000313" key="1">
    <source>
        <dbReference type="EMBL" id="UXN58379.1"/>
    </source>
</evidence>
<proteinExistence type="predicted"/>
<sequence>MTAPAPHIRDKLSKNGIEVVGGSPAEFAQFISSELERWAWLRTSP</sequence>